<dbReference type="GO" id="GO:0000981">
    <property type="term" value="F:DNA-binding transcription factor activity, RNA polymerase II-specific"/>
    <property type="evidence" value="ECO:0007669"/>
    <property type="project" value="TreeGrafter"/>
</dbReference>
<dbReference type="PANTHER" id="PTHR23043">
    <property type="entry name" value="HYPOXIA-INDUCIBLE FACTOR 1 ALPHA"/>
    <property type="match status" value="1"/>
</dbReference>
<keyword evidence="4" id="KW-0539">Nucleus</keyword>
<dbReference type="InterPro" id="IPR000014">
    <property type="entry name" value="PAS"/>
</dbReference>
<dbReference type="InterPro" id="IPR035965">
    <property type="entry name" value="PAS-like_dom_sf"/>
</dbReference>
<proteinExistence type="predicted"/>
<dbReference type="CDD" id="cd00130">
    <property type="entry name" value="PAS"/>
    <property type="match status" value="1"/>
</dbReference>
<keyword evidence="3" id="KW-0804">Transcription</keyword>
<keyword evidence="2" id="KW-0805">Transcription regulation</keyword>
<dbReference type="GO" id="GO:0005634">
    <property type="term" value="C:nucleus"/>
    <property type="evidence" value="ECO:0007669"/>
    <property type="project" value="UniProtKB-SubCell"/>
</dbReference>
<dbReference type="GO" id="GO:0000977">
    <property type="term" value="F:RNA polymerase II transcription regulatory region sequence-specific DNA binding"/>
    <property type="evidence" value="ECO:0007669"/>
    <property type="project" value="TreeGrafter"/>
</dbReference>
<sequence>MDDLKQVEPVRLKLPYSKITGGKARWNNGHRKTALCIRFRSTLTKRGVQMRYSGYRVLSLQVQSRYSSDESEQDGLSRYDKLERSNCGQERLKLGYVVFATALPSLNINELRLDSLSVTTKMTLDLKIMSCDLRLEALTGCPQDLLIGTSFYSLCYGRDFEAVRDLHDDVLRKGQSLSSYYRLMNHNGGFSWVQTGAHLMTASKAPGEQQCIVAVHSFIREAEPQQGPLFLLPYVVAPSSHLGADKKPRSDGFIHFNQVMEEKQPPSSKLSQTARWESGDLQMTALPPLQLDETSPFLKNLCQRQNNGKKKNKSEKSQLNAHCQEAVTGAVKKSSKRRQSKEPHSVRKKTK</sequence>
<dbReference type="Gene3D" id="3.30.450.20">
    <property type="entry name" value="PAS domain"/>
    <property type="match status" value="1"/>
</dbReference>
<dbReference type="OrthoDB" id="6021714at2759"/>
<dbReference type="AlphaFoldDB" id="A0A1D1VHN2"/>
<name>A0A1D1VHN2_RAMVA</name>
<evidence type="ECO:0008006" key="8">
    <source>
        <dbReference type="Google" id="ProtNLM"/>
    </source>
</evidence>
<dbReference type="SUPFAM" id="SSF55785">
    <property type="entry name" value="PYP-like sensor domain (PAS domain)"/>
    <property type="match status" value="1"/>
</dbReference>
<dbReference type="PANTHER" id="PTHR23043:SF26">
    <property type="entry name" value="PROTEIN TRACHEALESS"/>
    <property type="match status" value="1"/>
</dbReference>
<evidence type="ECO:0000256" key="2">
    <source>
        <dbReference type="ARBA" id="ARBA00023015"/>
    </source>
</evidence>
<dbReference type="Pfam" id="PF14598">
    <property type="entry name" value="PAS_11"/>
    <property type="match status" value="1"/>
</dbReference>
<comment type="subcellular location">
    <subcellularLocation>
        <location evidence="1">Nucleus</location>
    </subcellularLocation>
</comment>
<dbReference type="GO" id="GO:0010557">
    <property type="term" value="P:positive regulation of macromolecule biosynthetic process"/>
    <property type="evidence" value="ECO:0007669"/>
    <property type="project" value="UniProtKB-ARBA"/>
</dbReference>
<reference evidence="6 7" key="1">
    <citation type="journal article" date="2016" name="Nat. Commun.">
        <title>Extremotolerant tardigrade genome and improved radiotolerance of human cultured cells by tardigrade-unique protein.</title>
        <authorList>
            <person name="Hashimoto T."/>
            <person name="Horikawa D.D."/>
            <person name="Saito Y."/>
            <person name="Kuwahara H."/>
            <person name="Kozuka-Hata H."/>
            <person name="Shin-I T."/>
            <person name="Minakuchi Y."/>
            <person name="Ohishi K."/>
            <person name="Motoyama A."/>
            <person name="Aizu T."/>
            <person name="Enomoto A."/>
            <person name="Kondo K."/>
            <person name="Tanaka S."/>
            <person name="Hara Y."/>
            <person name="Koshikawa S."/>
            <person name="Sagara H."/>
            <person name="Miura T."/>
            <person name="Yokobori S."/>
            <person name="Miyagawa K."/>
            <person name="Suzuki Y."/>
            <person name="Kubo T."/>
            <person name="Oyama M."/>
            <person name="Kohara Y."/>
            <person name="Fujiyama A."/>
            <person name="Arakawa K."/>
            <person name="Katayama T."/>
            <person name="Toyoda A."/>
            <person name="Kunieda T."/>
        </authorList>
    </citation>
    <scope>NUCLEOTIDE SEQUENCE [LARGE SCALE GENOMIC DNA]</scope>
    <source>
        <strain evidence="6 7">YOKOZUNA-1</strain>
    </source>
</reference>
<evidence type="ECO:0000256" key="3">
    <source>
        <dbReference type="ARBA" id="ARBA00023163"/>
    </source>
</evidence>
<evidence type="ECO:0000313" key="6">
    <source>
        <dbReference type="EMBL" id="GAV00296.1"/>
    </source>
</evidence>
<dbReference type="Proteomes" id="UP000186922">
    <property type="component" value="Unassembled WGS sequence"/>
</dbReference>
<organism evidence="6 7">
    <name type="scientific">Ramazzottius varieornatus</name>
    <name type="common">Water bear</name>
    <name type="synonym">Tardigrade</name>
    <dbReference type="NCBI Taxonomy" id="947166"/>
    <lineage>
        <taxon>Eukaryota</taxon>
        <taxon>Metazoa</taxon>
        <taxon>Ecdysozoa</taxon>
        <taxon>Tardigrada</taxon>
        <taxon>Eutardigrada</taxon>
        <taxon>Parachela</taxon>
        <taxon>Hypsibioidea</taxon>
        <taxon>Ramazzottiidae</taxon>
        <taxon>Ramazzottius</taxon>
    </lineage>
</organism>
<dbReference type="EMBL" id="BDGG01000006">
    <property type="protein sequence ID" value="GAV00296.1"/>
    <property type="molecule type" value="Genomic_DNA"/>
</dbReference>
<accession>A0A1D1VHN2</accession>
<protein>
    <recommendedName>
        <fullName evidence="8">PAS domain-containing protein</fullName>
    </recommendedName>
</protein>
<dbReference type="STRING" id="947166.A0A1D1VHN2"/>
<feature type="region of interest" description="Disordered" evidence="5">
    <location>
        <begin position="327"/>
        <end position="351"/>
    </location>
</feature>
<evidence type="ECO:0000256" key="4">
    <source>
        <dbReference type="ARBA" id="ARBA00023242"/>
    </source>
</evidence>
<keyword evidence="7" id="KW-1185">Reference proteome</keyword>
<comment type="caution">
    <text evidence="6">The sequence shown here is derived from an EMBL/GenBank/DDBJ whole genome shotgun (WGS) entry which is preliminary data.</text>
</comment>
<evidence type="ECO:0000313" key="7">
    <source>
        <dbReference type="Proteomes" id="UP000186922"/>
    </source>
</evidence>
<evidence type="ECO:0000256" key="1">
    <source>
        <dbReference type="ARBA" id="ARBA00004123"/>
    </source>
</evidence>
<gene>
    <name evidence="6" type="primary">RvY_11166</name>
    <name evidence="6" type="synonym">RvY_11166.2</name>
    <name evidence="6" type="ORF">RvY_11166-2</name>
</gene>
<evidence type="ECO:0000256" key="5">
    <source>
        <dbReference type="SAM" id="MobiDB-lite"/>
    </source>
</evidence>